<dbReference type="InterPro" id="IPR001264">
    <property type="entry name" value="Glyco_trans_51"/>
</dbReference>
<keyword evidence="17" id="KW-1185">Reference proteome</keyword>
<comment type="similarity">
    <text evidence="2">In the C-terminal section; belongs to the transpeptidase family.</text>
</comment>
<evidence type="ECO:0000313" key="16">
    <source>
        <dbReference type="EMBL" id="GAA4442854.1"/>
    </source>
</evidence>
<evidence type="ECO:0000256" key="4">
    <source>
        <dbReference type="ARBA" id="ARBA00022645"/>
    </source>
</evidence>
<evidence type="ECO:0000256" key="1">
    <source>
        <dbReference type="ARBA" id="ARBA00004752"/>
    </source>
</evidence>
<dbReference type="Pfam" id="PF00905">
    <property type="entry name" value="Transpeptidase"/>
    <property type="match status" value="1"/>
</dbReference>
<dbReference type="Pfam" id="PF00912">
    <property type="entry name" value="Transgly"/>
    <property type="match status" value="1"/>
</dbReference>
<dbReference type="Gene3D" id="3.40.710.10">
    <property type="entry name" value="DD-peptidase/beta-lactamase superfamily"/>
    <property type="match status" value="1"/>
</dbReference>
<dbReference type="SUPFAM" id="SSF56601">
    <property type="entry name" value="beta-lactamase/transpeptidase-like"/>
    <property type="match status" value="1"/>
</dbReference>
<comment type="catalytic activity">
    <reaction evidence="11">
        <text>[GlcNAc-(1-&gt;4)-Mur2Ac(oyl-L-Ala-gamma-D-Glu-L-Lys-D-Ala-D-Ala)](n)-di-trans,octa-cis-undecaprenyl diphosphate + beta-D-GlcNAc-(1-&gt;4)-Mur2Ac(oyl-L-Ala-gamma-D-Glu-L-Lys-D-Ala-D-Ala)-di-trans,octa-cis-undecaprenyl diphosphate = [GlcNAc-(1-&gt;4)-Mur2Ac(oyl-L-Ala-gamma-D-Glu-L-Lys-D-Ala-D-Ala)](n+1)-di-trans,octa-cis-undecaprenyl diphosphate + di-trans,octa-cis-undecaprenyl diphosphate + H(+)</text>
        <dbReference type="Rhea" id="RHEA:23708"/>
        <dbReference type="Rhea" id="RHEA-COMP:9602"/>
        <dbReference type="Rhea" id="RHEA-COMP:9603"/>
        <dbReference type="ChEBI" id="CHEBI:15378"/>
        <dbReference type="ChEBI" id="CHEBI:58405"/>
        <dbReference type="ChEBI" id="CHEBI:60033"/>
        <dbReference type="ChEBI" id="CHEBI:78435"/>
        <dbReference type="EC" id="2.4.99.28"/>
    </reaction>
</comment>
<keyword evidence="12" id="KW-0812">Transmembrane</keyword>
<accession>A0ABP8M1U8</accession>
<dbReference type="InterPro" id="IPR050396">
    <property type="entry name" value="Glycosyltr_51/Transpeptidase"/>
</dbReference>
<dbReference type="PANTHER" id="PTHR32282:SF15">
    <property type="entry name" value="PENICILLIN-BINDING PROTEIN 1C"/>
    <property type="match status" value="1"/>
</dbReference>
<evidence type="ECO:0000256" key="8">
    <source>
        <dbReference type="ARBA" id="ARBA00022801"/>
    </source>
</evidence>
<keyword evidence="12" id="KW-1133">Transmembrane helix</keyword>
<organism evidence="16 17">
    <name type="scientific">Ravibacter arvi</name>
    <dbReference type="NCBI Taxonomy" id="2051041"/>
    <lineage>
        <taxon>Bacteria</taxon>
        <taxon>Pseudomonadati</taxon>
        <taxon>Bacteroidota</taxon>
        <taxon>Cytophagia</taxon>
        <taxon>Cytophagales</taxon>
        <taxon>Spirosomataceae</taxon>
        <taxon>Ravibacter</taxon>
    </lineage>
</organism>
<keyword evidence="6" id="KW-0328">Glycosyltransferase</keyword>
<dbReference type="Gene3D" id="1.10.3810.10">
    <property type="entry name" value="Biosynthetic peptidoglycan transglycosylase-like"/>
    <property type="match status" value="1"/>
</dbReference>
<comment type="similarity">
    <text evidence="3">In the N-terminal section; belongs to the glycosyltransferase 51 family.</text>
</comment>
<evidence type="ECO:0000259" key="14">
    <source>
        <dbReference type="Pfam" id="PF00912"/>
    </source>
</evidence>
<dbReference type="EC" id="2.4.99.28" evidence="10"/>
<evidence type="ECO:0000256" key="10">
    <source>
        <dbReference type="ARBA" id="ARBA00044770"/>
    </source>
</evidence>
<gene>
    <name evidence="16" type="primary">pbpC</name>
    <name evidence="16" type="ORF">GCM10023091_30360</name>
</gene>
<proteinExistence type="inferred from homology"/>
<keyword evidence="7" id="KW-0808">Transferase</keyword>
<evidence type="ECO:0000256" key="9">
    <source>
        <dbReference type="ARBA" id="ARBA00023268"/>
    </source>
</evidence>
<dbReference type="EMBL" id="BAABEY010000028">
    <property type="protein sequence ID" value="GAA4442854.1"/>
    <property type="molecule type" value="Genomic_DNA"/>
</dbReference>
<comment type="caution">
    <text evidence="16">The sequence shown here is derived from an EMBL/GenBank/DDBJ whole genome shotgun (WGS) entry which is preliminary data.</text>
</comment>
<dbReference type="InterPro" id="IPR023346">
    <property type="entry name" value="Lysozyme-like_dom_sf"/>
</dbReference>
<keyword evidence="9" id="KW-0511">Multifunctional enzyme</keyword>
<reference evidence="17" key="1">
    <citation type="journal article" date="2019" name="Int. J. Syst. Evol. Microbiol.">
        <title>The Global Catalogue of Microorganisms (GCM) 10K type strain sequencing project: providing services to taxonomists for standard genome sequencing and annotation.</title>
        <authorList>
            <consortium name="The Broad Institute Genomics Platform"/>
            <consortium name="The Broad Institute Genome Sequencing Center for Infectious Disease"/>
            <person name="Wu L."/>
            <person name="Ma J."/>
        </authorList>
    </citation>
    <scope>NUCLEOTIDE SEQUENCE [LARGE SCALE GENOMIC DNA]</scope>
    <source>
        <strain evidence="17">JCM 31920</strain>
    </source>
</reference>
<dbReference type="Pfam" id="PF06832">
    <property type="entry name" value="BiPBP_C"/>
    <property type="match status" value="1"/>
</dbReference>
<evidence type="ECO:0000256" key="11">
    <source>
        <dbReference type="ARBA" id="ARBA00049902"/>
    </source>
</evidence>
<evidence type="ECO:0000256" key="5">
    <source>
        <dbReference type="ARBA" id="ARBA00022670"/>
    </source>
</evidence>
<feature type="domain" description="Penicillin-binding C-terminal" evidence="15">
    <location>
        <begin position="679"/>
        <end position="765"/>
    </location>
</feature>
<comment type="pathway">
    <text evidence="1">Cell wall biogenesis; peptidoglycan biosynthesis.</text>
</comment>
<name>A0ABP8M1U8_9BACT</name>
<dbReference type="InterPro" id="IPR009647">
    <property type="entry name" value="PBP_C"/>
</dbReference>
<dbReference type="NCBIfam" id="TIGR02073">
    <property type="entry name" value="PBP_1c"/>
    <property type="match status" value="1"/>
</dbReference>
<dbReference type="Proteomes" id="UP001501508">
    <property type="component" value="Unassembled WGS sequence"/>
</dbReference>
<dbReference type="SUPFAM" id="SSF53955">
    <property type="entry name" value="Lysozyme-like"/>
    <property type="match status" value="1"/>
</dbReference>
<protein>
    <recommendedName>
        <fullName evidence="10">peptidoglycan glycosyltransferase</fullName>
        <ecNumber evidence="10">2.4.99.28</ecNumber>
    </recommendedName>
</protein>
<feature type="transmembrane region" description="Helical" evidence="12">
    <location>
        <begin position="14"/>
        <end position="33"/>
    </location>
</feature>
<feature type="domain" description="Penicillin-binding protein transpeptidase" evidence="13">
    <location>
        <begin position="304"/>
        <end position="544"/>
    </location>
</feature>
<evidence type="ECO:0000256" key="6">
    <source>
        <dbReference type="ARBA" id="ARBA00022676"/>
    </source>
</evidence>
<dbReference type="InterPro" id="IPR011815">
    <property type="entry name" value="PBP_1c"/>
</dbReference>
<evidence type="ECO:0000256" key="2">
    <source>
        <dbReference type="ARBA" id="ARBA00007090"/>
    </source>
</evidence>
<evidence type="ECO:0000259" key="15">
    <source>
        <dbReference type="Pfam" id="PF06832"/>
    </source>
</evidence>
<evidence type="ECO:0000313" key="17">
    <source>
        <dbReference type="Proteomes" id="UP001501508"/>
    </source>
</evidence>
<evidence type="ECO:0000259" key="13">
    <source>
        <dbReference type="Pfam" id="PF00905"/>
    </source>
</evidence>
<evidence type="ECO:0000256" key="12">
    <source>
        <dbReference type="SAM" id="Phobius"/>
    </source>
</evidence>
<keyword evidence="4" id="KW-0121">Carboxypeptidase</keyword>
<keyword evidence="12" id="KW-0472">Membrane</keyword>
<dbReference type="InterPro" id="IPR001460">
    <property type="entry name" value="PCN-bd_Tpept"/>
</dbReference>
<dbReference type="PANTHER" id="PTHR32282">
    <property type="entry name" value="BINDING PROTEIN TRANSPEPTIDASE, PUTATIVE-RELATED"/>
    <property type="match status" value="1"/>
</dbReference>
<sequence>MTPGRRISQWFRRFWLKAGALIISGWVLYNLVFPLRPVVGYAVQVKDRNGDLLHAFLSDDDKWRLYAELSEITPLLKRTFLRKEDKYFYYHPGINPLAVVRALAGNFSGARQRSGASTITMQVARMLERRPRTYGSKLIEMWTALRLESSYSKDEILQMYFNLIPFGGNIEGIKAASVLYFGKPPQLLSLAEITALTVIPNNPEQLNPQRKKALLTERNKWLKRFEKEGLFSVPVIRDALQEPLVAYRREAPKKAPHLSLRLRRELPAESRIVTTLRQAVQSQAEALVENYVNRIRGMGIRNAAVLVLNNETMEVEGYVGSADFENPVDGGQVDGVRAVRSPGSTLKPFVYAVAFDKGICIPKTVVNDVPSNFAGYQPENFDQKFKGPVTVEFALANSLNIPAVKVLNQLEVRTMVSQLTRAGFRTIEKQANDLGLSLVLGGCGTTLEEITRLYAVFARGGRYGPMNLTMDAGTGKSAMTLMSEEAAYMITQILSKSDRPDLPNNFDHTYRLPRIAWKTGTSYGKRDAWSIGYNRKYTIGVWVGNFSGAGVPELSGANIATPLLFELFNSIQYNSPKDWFERPDRLELRKVCSHSGAIPADGCTELVNGDAIEGISEFRRCEHLRWVFTDPDGTVSYCTYCLPAEGFEKRSYPNLAPELIAFYHKAKIPYLKIPPHNRMCQRMAEDGPPVIVSPQEGSEYYLQGDGGSEIQLLSQASHDAEYVTWFVNDRLLKKTDPVSPVFLVPPLGTVKISCVDSKGRNTDVVVFVKRF</sequence>
<dbReference type="InterPro" id="IPR036950">
    <property type="entry name" value="PBP_transglycosylase"/>
</dbReference>
<dbReference type="RefSeq" id="WP_345030702.1">
    <property type="nucleotide sequence ID" value="NZ_BAABEY010000028.1"/>
</dbReference>
<keyword evidence="8" id="KW-0378">Hydrolase</keyword>
<evidence type="ECO:0000256" key="7">
    <source>
        <dbReference type="ARBA" id="ARBA00022679"/>
    </source>
</evidence>
<keyword evidence="5" id="KW-0645">Protease</keyword>
<evidence type="ECO:0000256" key="3">
    <source>
        <dbReference type="ARBA" id="ARBA00007739"/>
    </source>
</evidence>
<feature type="domain" description="Glycosyl transferase family 51" evidence="14">
    <location>
        <begin position="52"/>
        <end position="222"/>
    </location>
</feature>
<dbReference type="InterPro" id="IPR012338">
    <property type="entry name" value="Beta-lactam/transpept-like"/>
</dbReference>